<evidence type="ECO:0000256" key="1">
    <source>
        <dbReference type="SAM" id="SignalP"/>
    </source>
</evidence>
<dbReference type="EMBL" id="OU900102">
    <property type="protein sequence ID" value="CAG9864907.1"/>
    <property type="molecule type" value="Genomic_DNA"/>
</dbReference>
<feature type="signal peptide" evidence="1">
    <location>
        <begin position="1"/>
        <end position="16"/>
    </location>
</feature>
<dbReference type="Proteomes" id="UP001153712">
    <property type="component" value="Chromosome 9"/>
</dbReference>
<dbReference type="OrthoDB" id="6782465at2759"/>
<gene>
    <name evidence="2" type="ORF">PHYEVI_LOCUS11154</name>
</gene>
<evidence type="ECO:0000313" key="2">
    <source>
        <dbReference type="EMBL" id="CAG9864907.1"/>
    </source>
</evidence>
<keyword evidence="3" id="KW-1185">Reference proteome</keyword>
<feature type="chain" id="PRO_5040211508" evidence="1">
    <location>
        <begin position="17"/>
        <end position="98"/>
    </location>
</feature>
<dbReference type="AlphaFoldDB" id="A0A9N9U1P0"/>
<accession>A0A9N9U1P0</accession>
<name>A0A9N9U1P0_PHYSR</name>
<reference evidence="2" key="1">
    <citation type="submission" date="2022-01" db="EMBL/GenBank/DDBJ databases">
        <authorList>
            <person name="King R."/>
        </authorList>
    </citation>
    <scope>NUCLEOTIDE SEQUENCE</scope>
</reference>
<proteinExistence type="predicted"/>
<sequence>MFKLVVLFAIVAVASAKPSWLAPAVYNTAVVGSVPSTISQHGSSIVHSADLVSPVVHTAPVVHAPIVHAPVVRTIPAVAAYHHAPVVSAYHAAPAVFI</sequence>
<keyword evidence="1" id="KW-0732">Signal</keyword>
<protein>
    <submittedName>
        <fullName evidence="2">Uncharacterized protein</fullName>
    </submittedName>
</protein>
<evidence type="ECO:0000313" key="3">
    <source>
        <dbReference type="Proteomes" id="UP001153712"/>
    </source>
</evidence>
<organism evidence="2 3">
    <name type="scientific">Phyllotreta striolata</name>
    <name type="common">Striped flea beetle</name>
    <name type="synonym">Crioceris striolata</name>
    <dbReference type="NCBI Taxonomy" id="444603"/>
    <lineage>
        <taxon>Eukaryota</taxon>
        <taxon>Metazoa</taxon>
        <taxon>Ecdysozoa</taxon>
        <taxon>Arthropoda</taxon>
        <taxon>Hexapoda</taxon>
        <taxon>Insecta</taxon>
        <taxon>Pterygota</taxon>
        <taxon>Neoptera</taxon>
        <taxon>Endopterygota</taxon>
        <taxon>Coleoptera</taxon>
        <taxon>Polyphaga</taxon>
        <taxon>Cucujiformia</taxon>
        <taxon>Chrysomeloidea</taxon>
        <taxon>Chrysomelidae</taxon>
        <taxon>Galerucinae</taxon>
        <taxon>Alticini</taxon>
        <taxon>Phyllotreta</taxon>
    </lineage>
</organism>